<dbReference type="RefSeq" id="WP_380155487.1">
    <property type="nucleotide sequence ID" value="NZ_JBHMDM010000007.1"/>
</dbReference>
<dbReference type="SUPFAM" id="SSF55811">
    <property type="entry name" value="Nudix"/>
    <property type="match status" value="1"/>
</dbReference>
<dbReference type="PANTHER" id="PTHR43046:SF12">
    <property type="entry name" value="GDP-MANNOSE MANNOSYL HYDROLASE"/>
    <property type="match status" value="1"/>
</dbReference>
<evidence type="ECO:0000313" key="5">
    <source>
        <dbReference type="EMBL" id="MFB9377862.1"/>
    </source>
</evidence>
<keyword evidence="2 5" id="KW-0378">Hydrolase</keyword>
<sequence length="175" mass="19519">MTSDPLGPEWGYGPDGLRTRDASRVVVLDDPERVLLVRGGDPTRPGEQWWFTVGGGREAGEDGRRAARRELREEAGIDAAEDAFEGPVWRRVADFPFFGQPCRQSEEFYVLRLDSTVTLSRDGWTAMESDVLTDLRWWDPADLAASGDTYYPTTLPALLAELPARFTGEPRTIGD</sequence>
<keyword evidence="6" id="KW-1185">Reference proteome</keyword>
<dbReference type="EMBL" id="JBHMDM010000007">
    <property type="protein sequence ID" value="MFB9377862.1"/>
    <property type="molecule type" value="Genomic_DNA"/>
</dbReference>
<keyword evidence="3" id="KW-0460">Magnesium</keyword>
<dbReference type="Gene3D" id="3.90.79.10">
    <property type="entry name" value="Nucleoside Triphosphate Pyrophosphohydrolase"/>
    <property type="match status" value="1"/>
</dbReference>
<dbReference type="GO" id="GO:0016787">
    <property type="term" value="F:hydrolase activity"/>
    <property type="evidence" value="ECO:0007669"/>
    <property type="project" value="UniProtKB-KW"/>
</dbReference>
<dbReference type="InterPro" id="IPR015797">
    <property type="entry name" value="NUDIX_hydrolase-like_dom_sf"/>
</dbReference>
<dbReference type="CDD" id="cd04685">
    <property type="entry name" value="NUDIX_Hydrolase"/>
    <property type="match status" value="1"/>
</dbReference>
<gene>
    <name evidence="5" type="ORF">ACFFVI_12875</name>
</gene>
<evidence type="ECO:0000259" key="4">
    <source>
        <dbReference type="PROSITE" id="PS51462"/>
    </source>
</evidence>
<dbReference type="InterPro" id="IPR020084">
    <property type="entry name" value="NUDIX_hydrolase_CS"/>
</dbReference>
<evidence type="ECO:0000256" key="1">
    <source>
        <dbReference type="ARBA" id="ARBA00001946"/>
    </source>
</evidence>
<organism evidence="5 6">
    <name type="scientific">Kineococcus gynurae</name>
    <dbReference type="NCBI Taxonomy" id="452979"/>
    <lineage>
        <taxon>Bacteria</taxon>
        <taxon>Bacillati</taxon>
        <taxon>Actinomycetota</taxon>
        <taxon>Actinomycetes</taxon>
        <taxon>Kineosporiales</taxon>
        <taxon>Kineosporiaceae</taxon>
        <taxon>Kineococcus</taxon>
    </lineage>
</organism>
<evidence type="ECO:0000256" key="2">
    <source>
        <dbReference type="ARBA" id="ARBA00022801"/>
    </source>
</evidence>
<dbReference type="PROSITE" id="PS51462">
    <property type="entry name" value="NUDIX"/>
    <property type="match status" value="1"/>
</dbReference>
<evidence type="ECO:0000313" key="6">
    <source>
        <dbReference type="Proteomes" id="UP001589748"/>
    </source>
</evidence>
<dbReference type="Proteomes" id="UP001589748">
    <property type="component" value="Unassembled WGS sequence"/>
</dbReference>
<feature type="domain" description="Nudix hydrolase" evidence="4">
    <location>
        <begin position="18"/>
        <end position="162"/>
    </location>
</feature>
<dbReference type="PROSITE" id="PS00893">
    <property type="entry name" value="NUDIX_BOX"/>
    <property type="match status" value="1"/>
</dbReference>
<protein>
    <submittedName>
        <fullName evidence="5">NUDIX hydrolase</fullName>
    </submittedName>
</protein>
<reference evidence="5 6" key="1">
    <citation type="submission" date="2024-09" db="EMBL/GenBank/DDBJ databases">
        <authorList>
            <person name="Sun Q."/>
            <person name="Mori K."/>
        </authorList>
    </citation>
    <scope>NUCLEOTIDE SEQUENCE [LARGE SCALE GENOMIC DNA]</scope>
    <source>
        <strain evidence="5 6">TISTR 1856</strain>
    </source>
</reference>
<dbReference type="PANTHER" id="PTHR43046">
    <property type="entry name" value="GDP-MANNOSE MANNOSYL HYDROLASE"/>
    <property type="match status" value="1"/>
</dbReference>
<name>A0ABV5LUU7_9ACTN</name>
<accession>A0ABV5LUU7</accession>
<dbReference type="InterPro" id="IPR000086">
    <property type="entry name" value="NUDIX_hydrolase_dom"/>
</dbReference>
<proteinExistence type="predicted"/>
<comment type="cofactor">
    <cofactor evidence="1">
        <name>Mg(2+)</name>
        <dbReference type="ChEBI" id="CHEBI:18420"/>
    </cofactor>
</comment>
<evidence type="ECO:0000256" key="3">
    <source>
        <dbReference type="ARBA" id="ARBA00022842"/>
    </source>
</evidence>
<comment type="caution">
    <text evidence="5">The sequence shown here is derived from an EMBL/GenBank/DDBJ whole genome shotgun (WGS) entry which is preliminary data.</text>
</comment>
<dbReference type="Pfam" id="PF00293">
    <property type="entry name" value="NUDIX"/>
    <property type="match status" value="1"/>
</dbReference>